<evidence type="ECO:0000256" key="8">
    <source>
        <dbReference type="ARBA" id="ARBA00023306"/>
    </source>
</evidence>
<dbReference type="RefSeq" id="WP_149620132.1">
    <property type="nucleotide sequence ID" value="NZ_VOBL01000014.1"/>
</dbReference>
<comment type="caution">
    <text evidence="12">The sequence shown here is derived from an EMBL/GenBank/DDBJ whole genome shotgun (WGS) entry which is preliminary data.</text>
</comment>
<sequence length="327" mass="36406">MPDPIQENPDAAYIPAELSHARDGFLRHMALERERSEHTLRAYAGDIANLYVYAIPHGATNLAGLDLSLLRGWLMTLQESGLARATLARRSATIRSFLAWAVREELISTNPAIRLQSPKREQRLPHILQNNQIERIFQPATRPPETADVKIKEPTKEQLALADRNKLILELLYATAIRVGELVSLDIGDIDLDRRTLRVIGKGNNERTVPFGQPALNAIDDWLRRSRPVLRTNESGHALLLGRRGKRLDARAARQVVSDALAALGDTAARGPHALRHSAATHLLDRGADLRAVQEILGHSSLATTQLYTHVSVERLKDSYQKAHPRA</sequence>
<dbReference type="GO" id="GO:0007059">
    <property type="term" value="P:chromosome segregation"/>
    <property type="evidence" value="ECO:0007669"/>
    <property type="project" value="UniProtKB-UniRule"/>
</dbReference>
<feature type="active site" evidence="9">
    <location>
        <position position="299"/>
    </location>
</feature>
<dbReference type="InterPro" id="IPR044068">
    <property type="entry name" value="CB"/>
</dbReference>
<comment type="subcellular location">
    <subcellularLocation>
        <location evidence="1 9">Cytoplasm</location>
    </subcellularLocation>
</comment>
<dbReference type="PROSITE" id="PS51900">
    <property type="entry name" value="CB"/>
    <property type="match status" value="1"/>
</dbReference>
<evidence type="ECO:0000256" key="3">
    <source>
        <dbReference type="ARBA" id="ARBA00022618"/>
    </source>
</evidence>
<comment type="similarity">
    <text evidence="9">Belongs to the 'phage' integrase family. XerC subfamily.</text>
</comment>
<dbReference type="AlphaFoldDB" id="A0A5B0EDA8"/>
<evidence type="ECO:0000256" key="7">
    <source>
        <dbReference type="ARBA" id="ARBA00023172"/>
    </source>
</evidence>
<evidence type="ECO:0000313" key="13">
    <source>
        <dbReference type="Proteomes" id="UP000323856"/>
    </source>
</evidence>
<keyword evidence="4 9" id="KW-0159">Chromosome partition</keyword>
<gene>
    <name evidence="9" type="primary">xerC</name>
    <name evidence="12" type="ORF">FQ154_13580</name>
</gene>
<dbReference type="PROSITE" id="PS51898">
    <property type="entry name" value="TYR_RECOMBINASE"/>
    <property type="match status" value="1"/>
</dbReference>
<evidence type="ECO:0000256" key="9">
    <source>
        <dbReference type="HAMAP-Rule" id="MF_01808"/>
    </source>
</evidence>
<dbReference type="GO" id="GO:0009037">
    <property type="term" value="F:tyrosine-based site-specific recombinase activity"/>
    <property type="evidence" value="ECO:0007669"/>
    <property type="project" value="UniProtKB-UniRule"/>
</dbReference>
<dbReference type="InterPro" id="IPR023009">
    <property type="entry name" value="Tyrosine_recombinase_XerC/XerD"/>
</dbReference>
<accession>A0A5B0EDA8</accession>
<dbReference type="Gene3D" id="1.10.443.10">
    <property type="entry name" value="Intergrase catalytic core"/>
    <property type="match status" value="1"/>
</dbReference>
<evidence type="ECO:0000256" key="6">
    <source>
        <dbReference type="ARBA" id="ARBA00023125"/>
    </source>
</evidence>
<dbReference type="GO" id="GO:0051301">
    <property type="term" value="P:cell division"/>
    <property type="evidence" value="ECO:0007669"/>
    <property type="project" value="UniProtKB-KW"/>
</dbReference>
<evidence type="ECO:0000256" key="4">
    <source>
        <dbReference type="ARBA" id="ARBA00022829"/>
    </source>
</evidence>
<dbReference type="EMBL" id="VOBL01000014">
    <property type="protein sequence ID" value="KAA0975821.1"/>
    <property type="molecule type" value="Genomic_DNA"/>
</dbReference>
<evidence type="ECO:0000256" key="1">
    <source>
        <dbReference type="ARBA" id="ARBA00004496"/>
    </source>
</evidence>
<dbReference type="HAMAP" id="MF_01808">
    <property type="entry name" value="Recomb_XerC_XerD"/>
    <property type="match status" value="1"/>
</dbReference>
<keyword evidence="5 9" id="KW-0229">DNA integration</keyword>
<keyword evidence="7 9" id="KW-0233">DNA recombination</keyword>
<name>A0A5B0EDA8_9MICC</name>
<evidence type="ECO:0000256" key="5">
    <source>
        <dbReference type="ARBA" id="ARBA00022908"/>
    </source>
</evidence>
<comment type="function">
    <text evidence="9">Site-specific tyrosine recombinase, which acts by catalyzing the cutting and rejoining of the recombining DNA molecules. The XerC-XerD complex is essential to convert dimers of the bacterial chromosome into monomers to permit their segregation at cell division. It also contributes to the segregational stability of plasmids.</text>
</comment>
<dbReference type="PANTHER" id="PTHR30349:SF77">
    <property type="entry name" value="TYROSINE RECOMBINASE XERC"/>
    <property type="match status" value="1"/>
</dbReference>
<feature type="active site" evidence="9">
    <location>
        <position position="178"/>
    </location>
</feature>
<dbReference type="InterPro" id="IPR050090">
    <property type="entry name" value="Tyrosine_recombinase_XerCD"/>
</dbReference>
<feature type="active site" evidence="9">
    <location>
        <position position="202"/>
    </location>
</feature>
<reference evidence="12 13" key="1">
    <citation type="submission" date="2019-07" db="EMBL/GenBank/DDBJ databases">
        <title>Analysis of the biochemical properties, biological activity and biotechnological potential of siderophores and biosurfactants produced by Antarctic psychrotolerant bacteria.</title>
        <authorList>
            <person name="Styczynski M."/>
            <person name="Krucon T."/>
            <person name="Decewicz P."/>
            <person name="Dziewit L."/>
        </authorList>
    </citation>
    <scope>NUCLEOTIDE SEQUENCE [LARGE SCALE GENOMIC DNA]</scope>
    <source>
        <strain evidence="12 13">ANT_H27</strain>
    </source>
</reference>
<dbReference type="PANTHER" id="PTHR30349">
    <property type="entry name" value="PHAGE INTEGRASE-RELATED"/>
    <property type="match status" value="1"/>
</dbReference>
<keyword evidence="8 9" id="KW-0131">Cell cycle</keyword>
<dbReference type="InterPro" id="IPR011010">
    <property type="entry name" value="DNA_brk_join_enz"/>
</dbReference>
<dbReference type="InterPro" id="IPR002104">
    <property type="entry name" value="Integrase_catalytic"/>
</dbReference>
<feature type="active site" evidence="9">
    <location>
        <position position="273"/>
    </location>
</feature>
<dbReference type="InterPro" id="IPR004107">
    <property type="entry name" value="Integrase_SAM-like_N"/>
</dbReference>
<dbReference type="Pfam" id="PF00589">
    <property type="entry name" value="Phage_integrase"/>
    <property type="match status" value="1"/>
</dbReference>
<dbReference type="GO" id="GO:0006313">
    <property type="term" value="P:DNA transposition"/>
    <property type="evidence" value="ECO:0007669"/>
    <property type="project" value="UniProtKB-UniRule"/>
</dbReference>
<dbReference type="SUPFAM" id="SSF56349">
    <property type="entry name" value="DNA breaking-rejoining enzymes"/>
    <property type="match status" value="1"/>
</dbReference>
<dbReference type="OrthoDB" id="9801717at2"/>
<dbReference type="InterPro" id="IPR013762">
    <property type="entry name" value="Integrase-like_cat_sf"/>
</dbReference>
<feature type="active site" description="O-(3'-phospho-DNA)-tyrosine intermediate" evidence="9">
    <location>
        <position position="308"/>
    </location>
</feature>
<dbReference type="InterPro" id="IPR010998">
    <property type="entry name" value="Integrase_recombinase_N"/>
</dbReference>
<dbReference type="Pfam" id="PF02899">
    <property type="entry name" value="Phage_int_SAM_1"/>
    <property type="match status" value="1"/>
</dbReference>
<keyword evidence="3 9" id="KW-0132">Cell division</keyword>
<dbReference type="GO" id="GO:0003677">
    <property type="term" value="F:DNA binding"/>
    <property type="evidence" value="ECO:0007669"/>
    <property type="project" value="UniProtKB-UniRule"/>
</dbReference>
<dbReference type="Gene3D" id="1.10.150.130">
    <property type="match status" value="1"/>
</dbReference>
<keyword evidence="2 9" id="KW-0963">Cytoplasm</keyword>
<feature type="active site" evidence="9">
    <location>
        <position position="276"/>
    </location>
</feature>
<feature type="domain" description="Core-binding (CB)" evidence="11">
    <location>
        <begin position="16"/>
        <end position="102"/>
    </location>
</feature>
<evidence type="ECO:0000313" key="12">
    <source>
        <dbReference type="EMBL" id="KAA0975821.1"/>
    </source>
</evidence>
<evidence type="ECO:0000259" key="10">
    <source>
        <dbReference type="PROSITE" id="PS51898"/>
    </source>
</evidence>
<dbReference type="Proteomes" id="UP000323856">
    <property type="component" value="Unassembled WGS sequence"/>
</dbReference>
<feature type="domain" description="Tyr recombinase" evidence="10">
    <location>
        <begin position="123"/>
        <end position="321"/>
    </location>
</feature>
<keyword evidence="6 9" id="KW-0238">DNA-binding</keyword>
<evidence type="ECO:0000256" key="2">
    <source>
        <dbReference type="ARBA" id="ARBA00022490"/>
    </source>
</evidence>
<evidence type="ECO:0000259" key="11">
    <source>
        <dbReference type="PROSITE" id="PS51900"/>
    </source>
</evidence>
<proteinExistence type="inferred from homology"/>
<comment type="subunit">
    <text evidence="9">Forms a cyclic heterotetrameric complex composed of two molecules of XerC and two molecules of XerD.</text>
</comment>
<dbReference type="GO" id="GO:0005737">
    <property type="term" value="C:cytoplasm"/>
    <property type="evidence" value="ECO:0007669"/>
    <property type="project" value="UniProtKB-SubCell"/>
</dbReference>
<protein>
    <recommendedName>
        <fullName evidence="9">Tyrosine recombinase XerC</fullName>
    </recommendedName>
</protein>
<organism evidence="12 13">
    <name type="scientific">Paeniglutamicibacter gangotriensis</name>
    <dbReference type="NCBI Taxonomy" id="254787"/>
    <lineage>
        <taxon>Bacteria</taxon>
        <taxon>Bacillati</taxon>
        <taxon>Actinomycetota</taxon>
        <taxon>Actinomycetes</taxon>
        <taxon>Micrococcales</taxon>
        <taxon>Micrococcaceae</taxon>
        <taxon>Paeniglutamicibacter</taxon>
    </lineage>
</organism>
<dbReference type="CDD" id="cd00798">
    <property type="entry name" value="INT_XerDC_C"/>
    <property type="match status" value="1"/>
</dbReference>